<name>A0A2P4X8V9_9STRA</name>
<dbReference type="Proteomes" id="UP000237271">
    <property type="component" value="Unassembled WGS sequence"/>
</dbReference>
<reference evidence="1 2" key="1">
    <citation type="journal article" date="2017" name="Genome Biol. Evol.">
        <title>Phytophthora megakarya and P. palmivora, closely related causal agents of cacao black pod rot, underwent increases in genome sizes and gene numbers by different mechanisms.</title>
        <authorList>
            <person name="Ali S.S."/>
            <person name="Shao J."/>
            <person name="Lary D.J."/>
            <person name="Kronmiller B."/>
            <person name="Shen D."/>
            <person name="Strem M.D."/>
            <person name="Amoako-Attah I."/>
            <person name="Akrofi A.Y."/>
            <person name="Begoude B.A."/>
            <person name="Ten Hoopen G.M."/>
            <person name="Coulibaly K."/>
            <person name="Kebe B.I."/>
            <person name="Melnick R.L."/>
            <person name="Guiltinan M.J."/>
            <person name="Tyler B.M."/>
            <person name="Meinhardt L.W."/>
            <person name="Bailey B.A."/>
        </authorList>
    </citation>
    <scope>NUCLEOTIDE SEQUENCE [LARGE SCALE GENOMIC DNA]</scope>
    <source>
        <strain evidence="2">sbr112.9</strain>
    </source>
</reference>
<sequence length="122" mass="13569">MHFPPSLRYPETQRNSMLSECLKLPTIPSVPQVLNTNRLPVCTTKVESAHQNRSGCAFTTIEDSYLSSSNEVPLALLYFLTYQAYISLSVFDLVYDTMLTTKGLAGATDTLHDAGRNDISTY</sequence>
<evidence type="ECO:0000313" key="2">
    <source>
        <dbReference type="Proteomes" id="UP000237271"/>
    </source>
</evidence>
<evidence type="ECO:0000313" key="1">
    <source>
        <dbReference type="EMBL" id="POM61982.1"/>
    </source>
</evidence>
<protein>
    <submittedName>
        <fullName evidence="1">Uncharacterized protein</fullName>
    </submittedName>
</protein>
<accession>A0A2P4X8V9</accession>
<keyword evidence="2" id="KW-1185">Reference proteome</keyword>
<gene>
    <name evidence="1" type="ORF">PHPALM_28917</name>
</gene>
<dbReference type="EMBL" id="NCKW01015706">
    <property type="protein sequence ID" value="POM61982.1"/>
    <property type="molecule type" value="Genomic_DNA"/>
</dbReference>
<comment type="caution">
    <text evidence="1">The sequence shown here is derived from an EMBL/GenBank/DDBJ whole genome shotgun (WGS) entry which is preliminary data.</text>
</comment>
<proteinExistence type="predicted"/>
<organism evidence="1 2">
    <name type="scientific">Phytophthora palmivora</name>
    <dbReference type="NCBI Taxonomy" id="4796"/>
    <lineage>
        <taxon>Eukaryota</taxon>
        <taxon>Sar</taxon>
        <taxon>Stramenopiles</taxon>
        <taxon>Oomycota</taxon>
        <taxon>Peronosporomycetes</taxon>
        <taxon>Peronosporales</taxon>
        <taxon>Peronosporaceae</taxon>
        <taxon>Phytophthora</taxon>
    </lineage>
</organism>
<dbReference type="AlphaFoldDB" id="A0A2P4X8V9"/>